<dbReference type="Gene3D" id="2.60.40.10">
    <property type="entry name" value="Immunoglobulins"/>
    <property type="match status" value="1"/>
</dbReference>
<reference evidence="8" key="2">
    <citation type="submission" date="2021-04" db="EMBL/GenBank/DDBJ databases">
        <authorList>
            <person name="Gilroy R."/>
        </authorList>
    </citation>
    <scope>NUCLEOTIDE SEQUENCE</scope>
    <source>
        <strain evidence="8">CHK195-6426</strain>
    </source>
</reference>
<dbReference type="SUPFAM" id="SSF49303">
    <property type="entry name" value="beta-Galactosidase/glucuronidase domain"/>
    <property type="match status" value="1"/>
</dbReference>
<dbReference type="SUPFAM" id="SSF49785">
    <property type="entry name" value="Galactose-binding domain-like"/>
    <property type="match status" value="1"/>
</dbReference>
<dbReference type="InterPro" id="IPR006101">
    <property type="entry name" value="Glyco_hydro_2"/>
</dbReference>
<dbReference type="InterPro" id="IPR051913">
    <property type="entry name" value="GH2_Domain-Containing"/>
</dbReference>
<evidence type="ECO:0000313" key="9">
    <source>
        <dbReference type="Proteomes" id="UP000824265"/>
    </source>
</evidence>
<reference evidence="8" key="1">
    <citation type="journal article" date="2021" name="PeerJ">
        <title>Extensive microbial diversity within the chicken gut microbiome revealed by metagenomics and culture.</title>
        <authorList>
            <person name="Gilroy R."/>
            <person name="Ravi A."/>
            <person name="Getino M."/>
            <person name="Pursley I."/>
            <person name="Horton D.L."/>
            <person name="Alikhan N.F."/>
            <person name="Baker D."/>
            <person name="Gharbi K."/>
            <person name="Hall N."/>
            <person name="Watson M."/>
            <person name="Adriaenssens E.M."/>
            <person name="Foster-Nyarko E."/>
            <person name="Jarju S."/>
            <person name="Secka A."/>
            <person name="Antonio M."/>
            <person name="Oren A."/>
            <person name="Chaudhuri R.R."/>
            <person name="La Ragione R."/>
            <person name="Hildebrand F."/>
            <person name="Pallen M.J."/>
        </authorList>
    </citation>
    <scope>NUCLEOTIDE SEQUENCE</scope>
    <source>
        <strain evidence="8">CHK195-6426</strain>
    </source>
</reference>
<name>A0A9D1R4F1_9FIRM</name>
<dbReference type="SUPFAM" id="SSF51445">
    <property type="entry name" value="(Trans)glycosidases"/>
    <property type="match status" value="1"/>
</dbReference>
<proteinExistence type="inferred from homology"/>
<dbReference type="PANTHER" id="PTHR42732">
    <property type="entry name" value="BETA-GALACTOSIDASE"/>
    <property type="match status" value="1"/>
</dbReference>
<comment type="similarity">
    <text evidence="1 4">Belongs to the glycosyl hydrolase 2 family.</text>
</comment>
<dbReference type="Pfam" id="PF00703">
    <property type="entry name" value="Glyco_hydro_2"/>
    <property type="match status" value="1"/>
</dbReference>
<dbReference type="PROSITE" id="PS00719">
    <property type="entry name" value="GLYCOSYL_HYDROL_F2_1"/>
    <property type="match status" value="1"/>
</dbReference>
<dbReference type="AlphaFoldDB" id="A0A9D1R4F1"/>
<dbReference type="InterPro" id="IPR006103">
    <property type="entry name" value="Glyco_hydro_2_cat"/>
</dbReference>
<dbReference type="InterPro" id="IPR006104">
    <property type="entry name" value="Glyco_hydro_2_N"/>
</dbReference>
<dbReference type="Gene3D" id="3.20.20.80">
    <property type="entry name" value="Glycosidases"/>
    <property type="match status" value="1"/>
</dbReference>
<dbReference type="Gene3D" id="2.60.120.260">
    <property type="entry name" value="Galactose-binding domain-like"/>
    <property type="match status" value="1"/>
</dbReference>
<feature type="domain" description="Glycoside hydrolase family 2 immunoglobulin-like beta-sandwich" evidence="5">
    <location>
        <begin position="163"/>
        <end position="264"/>
    </location>
</feature>
<feature type="domain" description="Glycoside hydrolase family 2 catalytic" evidence="6">
    <location>
        <begin position="266"/>
        <end position="540"/>
    </location>
</feature>
<dbReference type="Proteomes" id="UP000824265">
    <property type="component" value="Unassembled WGS sequence"/>
</dbReference>
<dbReference type="InterPro" id="IPR036156">
    <property type="entry name" value="Beta-gal/glucu_dom_sf"/>
</dbReference>
<dbReference type="PANTHER" id="PTHR42732:SF1">
    <property type="entry name" value="BETA-MANNOSIDASE"/>
    <property type="match status" value="1"/>
</dbReference>
<dbReference type="GO" id="GO:0004553">
    <property type="term" value="F:hydrolase activity, hydrolyzing O-glycosyl compounds"/>
    <property type="evidence" value="ECO:0007669"/>
    <property type="project" value="InterPro"/>
</dbReference>
<feature type="domain" description="Glycosyl hydrolases family 2 sugar binding" evidence="7">
    <location>
        <begin position="52"/>
        <end position="155"/>
    </location>
</feature>
<organism evidence="8 9">
    <name type="scientific">Candidatus Acetatifactor stercoripullorum</name>
    <dbReference type="NCBI Taxonomy" id="2838414"/>
    <lineage>
        <taxon>Bacteria</taxon>
        <taxon>Bacillati</taxon>
        <taxon>Bacillota</taxon>
        <taxon>Clostridia</taxon>
        <taxon>Lachnospirales</taxon>
        <taxon>Lachnospiraceae</taxon>
        <taxon>Acetatifactor</taxon>
    </lineage>
</organism>
<protein>
    <submittedName>
        <fullName evidence="8">Glycoside hydrolase family 2 protein</fullName>
    </submittedName>
</protein>
<keyword evidence="3 4" id="KW-0326">Glycosidase</keyword>
<dbReference type="InterPro" id="IPR017853">
    <property type="entry name" value="GH"/>
</dbReference>
<dbReference type="InterPro" id="IPR013783">
    <property type="entry name" value="Ig-like_fold"/>
</dbReference>
<evidence type="ECO:0000256" key="4">
    <source>
        <dbReference type="RuleBase" id="RU361154"/>
    </source>
</evidence>
<comment type="caution">
    <text evidence="8">The sequence shown here is derived from an EMBL/GenBank/DDBJ whole genome shotgun (WGS) entry which is preliminary data.</text>
</comment>
<evidence type="ECO:0000259" key="6">
    <source>
        <dbReference type="Pfam" id="PF02836"/>
    </source>
</evidence>
<dbReference type="InterPro" id="IPR023230">
    <property type="entry name" value="Glyco_hydro_2_CS"/>
</dbReference>
<sequence>MVLGKRVYLNDGWFFAERFEPEMTSVQYDDRDMEEVRLPHACTETPFHYFDERQCQMLCCYRRRLAVSKEQEGKYIVLVIEGAAHDCQVFVNGVPAGTHHCGYTAFKVDISHLIRYGEENVLAFRVDSRETLDIPPFGHVVDYMTYGGIYRDVYLEIKNPVCLEDVFVHTHLEQEKPRLCCDITIKSGEDGIGIRQQLRKRGEGAFEDLDIEAAVLGKGRAATACSLEEVKLWDLEHPVLYELKTQLLREGEPVDERVTVFGFRRVEFKKDGFYLNGRRQRLRGLNRHQSYPYVGYAMPASMQRLDADILKWELGMNAVRTSHYPQSHYFVDRCDEIGLLVFMEIPGWQHIGGERWKDQAVENVKDMVTQYRNHPSIMLWGVRINESADDDAFYQRTNDMARSLDPYRQTGGVRAHKKSSLLEDVYTYNDFSHDGAAKGCEPKKNVTPDMEKPYLISEYNGHMYPSKAFDWEGHRTEHAIRHANVLDAVAGEEDIAGGFGWCMADYNTHKDFGSGDRICYHGVMDMFRNPKLAADIYAMQQEERTVLSVSSSMDIGEHPGCNRGKTWIFTNADSVKMYKNDRFIKEYVRGDSPYKNLAHGPIEIDDYIGNAIAENEDFTKKQAEDVKDILNYVARNGLSRFPLRILFKALKLIAVYGMKPSQAVELYNRYVGDWGGASTAYRFEAIKDGRTVKTVVKEPVTQIHLWADADHTLLREEHTYDVAAVRIRMLDQNENQLCFYNEPLQLTVEGPIALIGEPVISLKGGMGGTYVKTTGKSGEAALVIQSAQAGSIRLAFCAAAADGEQL</sequence>
<evidence type="ECO:0000256" key="3">
    <source>
        <dbReference type="ARBA" id="ARBA00023295"/>
    </source>
</evidence>
<dbReference type="PRINTS" id="PR00132">
    <property type="entry name" value="GLHYDRLASE2"/>
</dbReference>
<accession>A0A9D1R4F1</accession>
<gene>
    <name evidence="8" type="ORF">H9742_04515</name>
</gene>
<dbReference type="InterPro" id="IPR008979">
    <property type="entry name" value="Galactose-bd-like_sf"/>
</dbReference>
<dbReference type="GO" id="GO:0005975">
    <property type="term" value="P:carbohydrate metabolic process"/>
    <property type="evidence" value="ECO:0007669"/>
    <property type="project" value="InterPro"/>
</dbReference>
<dbReference type="Pfam" id="PF02836">
    <property type="entry name" value="Glyco_hydro_2_C"/>
    <property type="match status" value="1"/>
</dbReference>
<dbReference type="InterPro" id="IPR006102">
    <property type="entry name" value="Ig-like_GH2"/>
</dbReference>
<evidence type="ECO:0000259" key="7">
    <source>
        <dbReference type="Pfam" id="PF02837"/>
    </source>
</evidence>
<dbReference type="Pfam" id="PF02837">
    <property type="entry name" value="Glyco_hydro_2_N"/>
    <property type="match status" value="1"/>
</dbReference>
<evidence type="ECO:0000256" key="1">
    <source>
        <dbReference type="ARBA" id="ARBA00007401"/>
    </source>
</evidence>
<evidence type="ECO:0000256" key="2">
    <source>
        <dbReference type="ARBA" id="ARBA00022801"/>
    </source>
</evidence>
<dbReference type="EMBL" id="DXGH01000027">
    <property type="protein sequence ID" value="HIW80785.1"/>
    <property type="molecule type" value="Genomic_DNA"/>
</dbReference>
<evidence type="ECO:0000313" key="8">
    <source>
        <dbReference type="EMBL" id="HIW80785.1"/>
    </source>
</evidence>
<evidence type="ECO:0000259" key="5">
    <source>
        <dbReference type="Pfam" id="PF00703"/>
    </source>
</evidence>
<keyword evidence="2 4" id="KW-0378">Hydrolase</keyword>